<evidence type="ECO:0000313" key="2">
    <source>
        <dbReference type="EMBL" id="XAU15088.1"/>
    </source>
</evidence>
<proteinExistence type="predicted"/>
<dbReference type="EMBL" id="CP147920">
    <property type="protein sequence ID" value="XAU15088.1"/>
    <property type="molecule type" value="Genomic_DNA"/>
</dbReference>
<feature type="compositionally biased region" description="Basic residues" evidence="1">
    <location>
        <begin position="41"/>
        <end position="52"/>
    </location>
</feature>
<reference evidence="2 3" key="1">
    <citation type="submission" date="2024-03" db="EMBL/GenBank/DDBJ databases">
        <title>Sulfurimonas sp. HSL3-1.</title>
        <authorList>
            <person name="Wang S."/>
        </authorList>
    </citation>
    <scope>NUCLEOTIDE SEQUENCE [LARGE SCALE GENOMIC DNA]</scope>
    <source>
        <strain evidence="2 3">HSL3-1</strain>
    </source>
</reference>
<dbReference type="RefSeq" id="WP_345970166.1">
    <property type="nucleotide sequence ID" value="NZ_CP147920.1"/>
</dbReference>
<organism evidence="2 3">
    <name type="scientific">Sulfurimonas diazotrophicus</name>
    <dbReference type="NCBI Taxonomy" id="3131939"/>
    <lineage>
        <taxon>Bacteria</taxon>
        <taxon>Pseudomonadati</taxon>
        <taxon>Campylobacterota</taxon>
        <taxon>Epsilonproteobacteria</taxon>
        <taxon>Campylobacterales</taxon>
        <taxon>Sulfurimonadaceae</taxon>
        <taxon>Sulfurimonas</taxon>
    </lineage>
</organism>
<gene>
    <name evidence="2" type="ORF">WCY31_12725</name>
</gene>
<name>A0ABZ3HAH5_9BACT</name>
<dbReference type="Proteomes" id="UP001447842">
    <property type="component" value="Chromosome"/>
</dbReference>
<feature type="region of interest" description="Disordered" evidence="1">
    <location>
        <begin position="25"/>
        <end position="52"/>
    </location>
</feature>
<protein>
    <submittedName>
        <fullName evidence="2">Uncharacterized protein</fullName>
    </submittedName>
</protein>
<keyword evidence="3" id="KW-1185">Reference proteome</keyword>
<feature type="compositionally biased region" description="Basic and acidic residues" evidence="1">
    <location>
        <begin position="25"/>
        <end position="40"/>
    </location>
</feature>
<accession>A0ABZ3HAH5</accession>
<sequence length="52" mass="6083">MTHVYLNANVIKDALKAREITEREAKEMTSRLKGCEVKRSREGRRHNEKVIS</sequence>
<evidence type="ECO:0000313" key="3">
    <source>
        <dbReference type="Proteomes" id="UP001447842"/>
    </source>
</evidence>
<evidence type="ECO:0000256" key="1">
    <source>
        <dbReference type="SAM" id="MobiDB-lite"/>
    </source>
</evidence>